<evidence type="ECO:0000313" key="4">
    <source>
        <dbReference type="EMBL" id="SKA99400.1"/>
    </source>
</evidence>
<feature type="domain" description="Pyrrolo-quinoline quinone repeat" evidence="3">
    <location>
        <begin position="423"/>
        <end position="674"/>
    </location>
</feature>
<dbReference type="Proteomes" id="UP000190774">
    <property type="component" value="Unassembled WGS sequence"/>
</dbReference>
<protein>
    <submittedName>
        <fullName evidence="4">Outer membrane protein assembly factor BamB, contains PQQ-like beta-propeller repeat</fullName>
    </submittedName>
</protein>
<dbReference type="InterPro" id="IPR011047">
    <property type="entry name" value="Quinoprotein_ADH-like_sf"/>
</dbReference>
<sequence>MKPNLLFTLLCLAAPAWLSAATPPPDLPAPVSSFGAAATPQGLVYIYGGHAGARHKYNREDVNGDLYFWKEGMTAWEKLGTSEPAQGASLIALDNRILRIGGMAAQNGKEESQSLWSSETTSVFDLSKKAWSELPKFPERRSSHDSVLIGDTLYVIGGWSLGGGTVTHAEPHWHDTYLTLDLTDPKAQWQTHKQPFKRRALAVQVMGDKLYAIGGMNSDDEPITDVSVLDVKTGEWTTGPALPGGRVGGFGFSAIAHEGRLFASGLSGVLLELRGDAWVPIAKLEHPRYFHRLVPGGKGQLIALGGASHKGPKPSPEIIALPAADSAPLEMTEAPAPAKKPHEGASAPSLSWPANVPEAESDWPGYQGPRGNSTTPEVGFLTAWPADGPRVAWRDHLGIGLASFAVVGEKVYTASNDGQDHDTIWCLALKTGQVLWKHEMTVPTKSHEMAIVPYGPAATPTVAGDRLYALSREGDLVCLNVQTGELVWQKSLIRDLGGKRPVYGYASSPAAIDGKLYLDVGGNTGSTACLAADTGKVIWQKGKGEAGYSTPFIMQHEGQSALVTFKGEALELRNPSDGSLLADYATTTRDFCNCATPIVTGKTLFISHTGGMGARALDWEKDKLTERWSDRSLGLLFHSGLPWGNHLLAFNDSLRGSNELRLMDLTTGEVLWKNTEIPRGNGVLADDGHAIFLTNLGELILAKVGADHLEILSRVQALPAKAWCQPVLSHRHLLCKNNNGDIICYDLSK</sequence>
<accession>A0A1T4YCG2</accession>
<dbReference type="RefSeq" id="WP_176159453.1">
    <property type="nucleotide sequence ID" value="NZ_FUYE01000009.1"/>
</dbReference>
<dbReference type="InterPro" id="IPR015915">
    <property type="entry name" value="Kelch-typ_b-propeller"/>
</dbReference>
<dbReference type="SUPFAM" id="SSF50998">
    <property type="entry name" value="Quinoprotein alcohol dehydrogenase-like"/>
    <property type="match status" value="1"/>
</dbReference>
<dbReference type="InterPro" id="IPR006652">
    <property type="entry name" value="Kelch_1"/>
</dbReference>
<dbReference type="PANTHER" id="PTHR34512">
    <property type="entry name" value="CELL SURFACE PROTEIN"/>
    <property type="match status" value="1"/>
</dbReference>
<dbReference type="Gene3D" id="2.130.10.10">
    <property type="entry name" value="YVTN repeat-like/Quinoprotein amine dehydrogenase"/>
    <property type="match status" value="2"/>
</dbReference>
<dbReference type="STRING" id="48467.SAMN02745166_02928"/>
<evidence type="ECO:0000256" key="1">
    <source>
        <dbReference type="SAM" id="MobiDB-lite"/>
    </source>
</evidence>
<dbReference type="SMART" id="SM00612">
    <property type="entry name" value="Kelch"/>
    <property type="match status" value="2"/>
</dbReference>
<dbReference type="SMART" id="SM00564">
    <property type="entry name" value="PQQ"/>
    <property type="match status" value="2"/>
</dbReference>
<evidence type="ECO:0000256" key="2">
    <source>
        <dbReference type="SAM" id="SignalP"/>
    </source>
</evidence>
<dbReference type="EMBL" id="FUYE01000009">
    <property type="protein sequence ID" value="SKA99400.1"/>
    <property type="molecule type" value="Genomic_DNA"/>
</dbReference>
<organism evidence="4 5">
    <name type="scientific">Prosthecobacter debontii</name>
    <dbReference type="NCBI Taxonomy" id="48467"/>
    <lineage>
        <taxon>Bacteria</taxon>
        <taxon>Pseudomonadati</taxon>
        <taxon>Verrucomicrobiota</taxon>
        <taxon>Verrucomicrobiia</taxon>
        <taxon>Verrucomicrobiales</taxon>
        <taxon>Verrucomicrobiaceae</taxon>
        <taxon>Prosthecobacter</taxon>
    </lineage>
</organism>
<evidence type="ECO:0000259" key="3">
    <source>
        <dbReference type="Pfam" id="PF13360"/>
    </source>
</evidence>
<name>A0A1T4YCG2_9BACT</name>
<gene>
    <name evidence="4" type="ORF">SAMN02745166_02928</name>
</gene>
<dbReference type="InterPro" id="IPR015943">
    <property type="entry name" value="WD40/YVTN_repeat-like_dom_sf"/>
</dbReference>
<reference evidence="5" key="1">
    <citation type="submission" date="2017-02" db="EMBL/GenBank/DDBJ databases">
        <authorList>
            <person name="Varghese N."/>
            <person name="Submissions S."/>
        </authorList>
    </citation>
    <scope>NUCLEOTIDE SEQUENCE [LARGE SCALE GENOMIC DNA]</scope>
    <source>
        <strain evidence="5">ATCC 700200</strain>
    </source>
</reference>
<feature type="region of interest" description="Disordered" evidence="1">
    <location>
        <begin position="329"/>
        <end position="372"/>
    </location>
</feature>
<dbReference type="InterPro" id="IPR002372">
    <property type="entry name" value="PQQ_rpt_dom"/>
</dbReference>
<keyword evidence="5" id="KW-1185">Reference proteome</keyword>
<evidence type="ECO:0000313" key="5">
    <source>
        <dbReference type="Proteomes" id="UP000190774"/>
    </source>
</evidence>
<dbReference type="Gene3D" id="2.120.10.80">
    <property type="entry name" value="Kelch-type beta propeller"/>
    <property type="match status" value="2"/>
</dbReference>
<dbReference type="PANTHER" id="PTHR34512:SF30">
    <property type="entry name" value="OUTER MEMBRANE PROTEIN ASSEMBLY FACTOR BAMB"/>
    <property type="match status" value="1"/>
</dbReference>
<dbReference type="AlphaFoldDB" id="A0A1T4YCG2"/>
<dbReference type="InterPro" id="IPR018391">
    <property type="entry name" value="PQQ_b-propeller_rpt"/>
</dbReference>
<dbReference type="SUPFAM" id="SSF117281">
    <property type="entry name" value="Kelch motif"/>
    <property type="match status" value="1"/>
</dbReference>
<keyword evidence="2" id="KW-0732">Signal</keyword>
<feature type="chain" id="PRO_5013182493" evidence="2">
    <location>
        <begin position="21"/>
        <end position="749"/>
    </location>
</feature>
<proteinExistence type="predicted"/>
<feature type="signal peptide" evidence="2">
    <location>
        <begin position="1"/>
        <end position="20"/>
    </location>
</feature>
<dbReference type="Pfam" id="PF13360">
    <property type="entry name" value="PQQ_2"/>
    <property type="match status" value="1"/>
</dbReference>
<dbReference type="Pfam" id="PF24681">
    <property type="entry name" value="Kelch_KLHDC2_KLHL20_DRC7"/>
    <property type="match status" value="1"/>
</dbReference>